<feature type="transmembrane region" description="Helical" evidence="1">
    <location>
        <begin position="96"/>
        <end position="116"/>
    </location>
</feature>
<name>L0PG52_PNEJI</name>
<dbReference type="AlphaFoldDB" id="L0PG52"/>
<evidence type="ECO:0000256" key="1">
    <source>
        <dbReference type="SAM" id="Phobius"/>
    </source>
</evidence>
<keyword evidence="1" id="KW-0472">Membrane</keyword>
<sequence length="551" mass="64074">MSFLNIFAFNQGDETYSSPEDARMISGRYRVLPHRKSLLFWTSPSREHSTNISPIWFESGTYEGSLNENSTLLEGLVIAPQKKLVKRVLYGFWRRLFILNILPSAIVLIWCAIPFPLSRSYIDNPLSPLVKDRINFWFFLFIYYGFYNAIGLLWITKLFNLFSLNWFLFLFIKIFPSTNKNRWPASLGGAISYTFFWTFSVFLGSLIYLFSEKAEYTLTWILLTFCTMAGPIVVAFAVLRASDRHMNHHSLSHTQETFFNRTFDSHFPSSYIRFLWFCLILVIGLAAFAAGEAYARLYLKTLPHSSTDALLYVYSWVTTVYVLDIITSWILSYKIKSESLAWVFKLYYAMTLQIYVRNLYARLHSPQQFAVIQGASSFTVIIIVPALMTKWSYKGYLFFTKSQVDYEYYKKNSGRSFYIKTLVQIYPSVLHLLIIKAQNITMISFLGWICILHFGPNKSVYPYFTFSSNESSNDDVYSFRLTFFATLVVWASELISSFITRLIMKLSFKFEVTKEALKDMMEFPDILPAALAVCIHVLQNMLFSIIHLGFT</sequence>
<evidence type="ECO:0000313" key="2">
    <source>
        <dbReference type="EMBL" id="CCJ31338.1"/>
    </source>
</evidence>
<accession>L0PG52</accession>
<feature type="transmembrane region" description="Helical" evidence="1">
    <location>
        <begin position="368"/>
        <end position="388"/>
    </location>
</feature>
<dbReference type="PANTHER" id="PTHR40467:SF1">
    <property type="match status" value="1"/>
</dbReference>
<feature type="transmembrane region" description="Helical" evidence="1">
    <location>
        <begin position="217"/>
        <end position="239"/>
    </location>
</feature>
<feature type="transmembrane region" description="Helical" evidence="1">
    <location>
        <begin position="442"/>
        <end position="461"/>
    </location>
</feature>
<dbReference type="Proteomes" id="UP000010422">
    <property type="component" value="Unassembled WGS sequence"/>
</dbReference>
<evidence type="ECO:0000313" key="3">
    <source>
        <dbReference type="Proteomes" id="UP000010422"/>
    </source>
</evidence>
<feature type="transmembrane region" description="Helical" evidence="1">
    <location>
        <begin position="274"/>
        <end position="299"/>
    </location>
</feature>
<protein>
    <submittedName>
        <fullName evidence="2">Uncharacterized protein</fullName>
    </submittedName>
</protein>
<dbReference type="VEuPathDB" id="FungiDB:PNEJI1_000265"/>
<organism evidence="3">
    <name type="scientific">Pneumocystis jirovecii</name>
    <name type="common">Human pneumocystis pneumonia agent</name>
    <dbReference type="NCBI Taxonomy" id="42068"/>
    <lineage>
        <taxon>Eukaryota</taxon>
        <taxon>Fungi</taxon>
        <taxon>Dikarya</taxon>
        <taxon>Ascomycota</taxon>
        <taxon>Taphrinomycotina</taxon>
        <taxon>Pneumocystomycetes</taxon>
        <taxon>Pneumocystaceae</taxon>
        <taxon>Pneumocystis</taxon>
    </lineage>
</organism>
<proteinExistence type="predicted"/>
<keyword evidence="1" id="KW-1133">Transmembrane helix</keyword>
<reference evidence="2 3" key="1">
    <citation type="journal article" date="2012" name="MBio">
        <title>De novo assembly of the Pneumocystis jirovecii genome from a single bronchoalveolar lavage fluid specimen from a patient.</title>
        <authorList>
            <person name="Cisse O.H."/>
            <person name="Pagni M."/>
            <person name="Hauser P.M."/>
        </authorList>
    </citation>
    <scope>NUCLEOTIDE SEQUENCE [LARGE SCALE GENOMIC DNA]</scope>
    <source>
        <strain evidence="2 3">SE8</strain>
    </source>
</reference>
<dbReference type="InterPro" id="IPR039966">
    <property type="entry name" value="C553.12c"/>
</dbReference>
<keyword evidence="1" id="KW-0812">Transmembrane</keyword>
<dbReference type="InParanoid" id="L0PG52"/>
<feature type="transmembrane region" description="Helical" evidence="1">
    <location>
        <begin position="190"/>
        <end position="210"/>
    </location>
</feature>
<feature type="transmembrane region" description="Helical" evidence="1">
    <location>
        <begin position="525"/>
        <end position="550"/>
    </location>
</feature>
<dbReference type="PANTHER" id="PTHR40467">
    <property type="match status" value="1"/>
</dbReference>
<dbReference type="EMBL" id="CAKM01000284">
    <property type="protein sequence ID" value="CCJ31338.1"/>
    <property type="molecule type" value="Genomic_DNA"/>
</dbReference>
<feature type="transmembrane region" description="Helical" evidence="1">
    <location>
        <begin position="339"/>
        <end position="356"/>
    </location>
</feature>
<feature type="transmembrane region" description="Helical" evidence="1">
    <location>
        <begin position="481"/>
        <end position="504"/>
    </location>
</feature>
<feature type="transmembrane region" description="Helical" evidence="1">
    <location>
        <begin position="311"/>
        <end position="333"/>
    </location>
</feature>
<gene>
    <name evidence="2" type="ORF">PNEJI1_000265</name>
</gene>
<comment type="caution">
    <text evidence="2">The sequence shown here is derived from an EMBL/GenBank/DDBJ whole genome shotgun (WGS) entry which is preliminary data.</text>
</comment>